<name>A0A699S296_TANCI</name>
<dbReference type="EMBL" id="BKCJ011132276">
    <property type="protein sequence ID" value="GFC91525.1"/>
    <property type="molecule type" value="Genomic_DNA"/>
</dbReference>
<comment type="caution">
    <text evidence="1">The sequence shown here is derived from an EMBL/GenBank/DDBJ whole genome shotgun (WGS) entry which is preliminary data.</text>
</comment>
<accession>A0A699S296</accession>
<proteinExistence type="predicted"/>
<sequence length="150" mass="16461">SNLTSRVSDEDCFSGVAYRPPLPEGRSNGCSSLLGSCPSERCTHRVPGHHRYTPSRWCLGAQTFEDSLRCVSVNEFAILVHVVCESFATKSGDLSVLGSRRGAEMVFWLVTSAHVPFCTASVGDPNKPPMPHCVAKRLQEMSFRPSTFLQ</sequence>
<evidence type="ECO:0000313" key="1">
    <source>
        <dbReference type="EMBL" id="GFC91525.1"/>
    </source>
</evidence>
<gene>
    <name evidence="1" type="ORF">Tci_863495</name>
</gene>
<reference evidence="1" key="1">
    <citation type="journal article" date="2019" name="Sci. Rep.">
        <title>Draft genome of Tanacetum cinerariifolium, the natural source of mosquito coil.</title>
        <authorList>
            <person name="Yamashiro T."/>
            <person name="Shiraishi A."/>
            <person name="Satake H."/>
            <person name="Nakayama K."/>
        </authorList>
    </citation>
    <scope>NUCLEOTIDE SEQUENCE</scope>
</reference>
<protein>
    <submittedName>
        <fullName evidence="1">Uncharacterized protein</fullName>
    </submittedName>
</protein>
<dbReference type="AlphaFoldDB" id="A0A699S296"/>
<organism evidence="1">
    <name type="scientific">Tanacetum cinerariifolium</name>
    <name type="common">Dalmatian daisy</name>
    <name type="synonym">Chrysanthemum cinerariifolium</name>
    <dbReference type="NCBI Taxonomy" id="118510"/>
    <lineage>
        <taxon>Eukaryota</taxon>
        <taxon>Viridiplantae</taxon>
        <taxon>Streptophyta</taxon>
        <taxon>Embryophyta</taxon>
        <taxon>Tracheophyta</taxon>
        <taxon>Spermatophyta</taxon>
        <taxon>Magnoliopsida</taxon>
        <taxon>eudicotyledons</taxon>
        <taxon>Gunneridae</taxon>
        <taxon>Pentapetalae</taxon>
        <taxon>asterids</taxon>
        <taxon>campanulids</taxon>
        <taxon>Asterales</taxon>
        <taxon>Asteraceae</taxon>
        <taxon>Asteroideae</taxon>
        <taxon>Anthemideae</taxon>
        <taxon>Anthemidinae</taxon>
        <taxon>Tanacetum</taxon>
    </lineage>
</organism>
<feature type="non-terminal residue" evidence="1">
    <location>
        <position position="1"/>
    </location>
</feature>